<dbReference type="PANTHER" id="PTHR10996:SF178">
    <property type="entry name" value="2-HYDROXYACID DEHYDROGENASE YGL185C-RELATED"/>
    <property type="match status" value="1"/>
</dbReference>
<keyword evidence="1 3" id="KW-0560">Oxidoreductase</keyword>
<evidence type="ECO:0000259" key="5">
    <source>
        <dbReference type="Pfam" id="PF02826"/>
    </source>
</evidence>
<dbReference type="Pfam" id="PF02826">
    <property type="entry name" value="2-Hacid_dh_C"/>
    <property type="match status" value="1"/>
</dbReference>
<dbReference type="Proteomes" id="UP001164712">
    <property type="component" value="Chromosome"/>
</dbReference>
<sequence length="319" mass="34278">MKTTVLSYIPVEDKFIAYYQQAGFDILFALTPAERDSLTADDAARVRAVLTIGTIGITAEQIAALPNLEIICAQGVGYERIDFAAAKARNIKVTHGPGTNSAAVADHTVALMLAVTRLIPYFDHRTRHGEWAQSRDVPPGMSGKKLGIIGMGNIGALIARRCAAGFDMPVGYFNRREIADSPYRYFESRLALAQWADYLVVATPGGKDTLKLVDADVLRALGPQGYLINIARGTVVDTRAVIDSLTSHGIAGAALDVLDGEPEVPDELVGIRHNLVLTPHVAGRSPEAMHNMVQLVVDNLSAHFSGEPVKTPIPDMLTA</sequence>
<dbReference type="Pfam" id="PF00389">
    <property type="entry name" value="2-Hacid_dh"/>
    <property type="match status" value="1"/>
</dbReference>
<dbReference type="SUPFAM" id="SSF51735">
    <property type="entry name" value="NAD(P)-binding Rossmann-fold domains"/>
    <property type="match status" value="1"/>
</dbReference>
<dbReference type="InterPro" id="IPR029752">
    <property type="entry name" value="D-isomer_DH_CS1"/>
</dbReference>
<dbReference type="InterPro" id="IPR036291">
    <property type="entry name" value="NAD(P)-bd_dom_sf"/>
</dbReference>
<feature type="domain" description="D-isomer specific 2-hydroxyacid dehydrogenase catalytic" evidence="4">
    <location>
        <begin position="10"/>
        <end position="312"/>
    </location>
</feature>
<dbReference type="PROSITE" id="PS00065">
    <property type="entry name" value="D_2_HYDROXYACID_DH_1"/>
    <property type="match status" value="1"/>
</dbReference>
<comment type="similarity">
    <text evidence="3">Belongs to the D-isomer specific 2-hydroxyacid dehydrogenase family.</text>
</comment>
<dbReference type="RefSeq" id="WP_045047750.1">
    <property type="nucleotide sequence ID" value="NZ_CP114058.1"/>
</dbReference>
<name>A0ABY7HST2_9GAMM</name>
<dbReference type="EMBL" id="CP114058">
    <property type="protein sequence ID" value="WAT02465.1"/>
    <property type="molecule type" value="Genomic_DNA"/>
</dbReference>
<dbReference type="InterPro" id="IPR006139">
    <property type="entry name" value="D-isomer_2_OHA_DH_cat_dom"/>
</dbReference>
<dbReference type="Gene3D" id="3.40.50.720">
    <property type="entry name" value="NAD(P)-binding Rossmann-like Domain"/>
    <property type="match status" value="2"/>
</dbReference>
<dbReference type="PANTHER" id="PTHR10996">
    <property type="entry name" value="2-HYDROXYACID DEHYDROGENASE-RELATED"/>
    <property type="match status" value="1"/>
</dbReference>
<gene>
    <name evidence="6" type="ORF">O1V66_07680</name>
</gene>
<keyword evidence="7" id="KW-1185">Reference proteome</keyword>
<proteinExistence type="inferred from homology"/>
<dbReference type="InterPro" id="IPR050223">
    <property type="entry name" value="D-isomer_2-hydroxyacid_DH"/>
</dbReference>
<dbReference type="SUPFAM" id="SSF52283">
    <property type="entry name" value="Formate/glycerate dehydrogenase catalytic domain-like"/>
    <property type="match status" value="1"/>
</dbReference>
<protein>
    <submittedName>
        <fullName evidence="6">2-hydroxyacid dehydrogenase</fullName>
    </submittedName>
</protein>
<dbReference type="CDD" id="cd12156">
    <property type="entry name" value="HPPR"/>
    <property type="match status" value="1"/>
</dbReference>
<dbReference type="InterPro" id="IPR006140">
    <property type="entry name" value="D-isomer_DH_NAD-bd"/>
</dbReference>
<evidence type="ECO:0000259" key="4">
    <source>
        <dbReference type="Pfam" id="PF00389"/>
    </source>
</evidence>
<accession>A0ABY7HST2</accession>
<evidence type="ECO:0000313" key="7">
    <source>
        <dbReference type="Proteomes" id="UP001164712"/>
    </source>
</evidence>
<organism evidence="6 7">
    <name type="scientific">Rouxiella chamberiensis</name>
    <dbReference type="NCBI Taxonomy" id="1513468"/>
    <lineage>
        <taxon>Bacteria</taxon>
        <taxon>Pseudomonadati</taxon>
        <taxon>Pseudomonadota</taxon>
        <taxon>Gammaproteobacteria</taxon>
        <taxon>Enterobacterales</taxon>
        <taxon>Yersiniaceae</taxon>
        <taxon>Rouxiella</taxon>
    </lineage>
</organism>
<evidence type="ECO:0000256" key="1">
    <source>
        <dbReference type="ARBA" id="ARBA00023002"/>
    </source>
</evidence>
<keyword evidence="2" id="KW-0520">NAD</keyword>
<evidence type="ECO:0000256" key="3">
    <source>
        <dbReference type="RuleBase" id="RU003719"/>
    </source>
</evidence>
<evidence type="ECO:0000256" key="2">
    <source>
        <dbReference type="ARBA" id="ARBA00023027"/>
    </source>
</evidence>
<feature type="domain" description="D-isomer specific 2-hydroxyacid dehydrogenase NAD-binding" evidence="5">
    <location>
        <begin position="109"/>
        <end position="282"/>
    </location>
</feature>
<reference evidence="6" key="1">
    <citation type="submission" date="2022-12" db="EMBL/GenBank/DDBJ databases">
        <title>Complete genome sequence of an Australian strain of Rouxiella badensis DAR84756 and resolution of the R. badensis DSM100043 and R. chamberiensis DSM28324 genomes.</title>
        <authorList>
            <person name="Paul S."/>
            <person name="Anderson P.J."/>
            <person name="Maynard G."/>
            <person name="Dyall-Smith M."/>
            <person name="Kudinha T."/>
        </authorList>
    </citation>
    <scope>NUCLEOTIDE SEQUENCE</scope>
    <source>
        <strain evidence="6">DSM 28324</strain>
    </source>
</reference>
<evidence type="ECO:0000313" key="6">
    <source>
        <dbReference type="EMBL" id="WAT02465.1"/>
    </source>
</evidence>